<evidence type="ECO:0000256" key="1">
    <source>
        <dbReference type="ARBA" id="ARBA00004752"/>
    </source>
</evidence>
<keyword evidence="4" id="KW-0121">Carboxypeptidase</keyword>
<evidence type="ECO:0000256" key="5">
    <source>
        <dbReference type="ARBA" id="ARBA00022670"/>
    </source>
</evidence>
<comment type="pathway">
    <text evidence="1">Cell wall biogenesis; peptidoglycan biosynthesis.</text>
</comment>
<evidence type="ECO:0000256" key="6">
    <source>
        <dbReference type="ARBA" id="ARBA00022676"/>
    </source>
</evidence>
<dbReference type="UniPathway" id="UPA00219"/>
<dbReference type="GO" id="GO:0004180">
    <property type="term" value="F:carboxypeptidase activity"/>
    <property type="evidence" value="ECO:0007669"/>
    <property type="project" value="UniProtKB-KW"/>
</dbReference>
<evidence type="ECO:0000256" key="9">
    <source>
        <dbReference type="ARBA" id="ARBA00023268"/>
    </source>
</evidence>
<gene>
    <name evidence="15" type="ORF">Acaty_c1087</name>
</gene>
<dbReference type="Pfam" id="PF06832">
    <property type="entry name" value="BiPBP_C"/>
    <property type="match status" value="1"/>
</dbReference>
<keyword evidence="5" id="KW-0645">Protease</keyword>
<accession>A0A059ZYG8</accession>
<dbReference type="GeneID" id="92931305"/>
<keyword evidence="6 15" id="KW-0328">Glycosyltransferase</keyword>
<evidence type="ECO:0000259" key="14">
    <source>
        <dbReference type="Pfam" id="PF06832"/>
    </source>
</evidence>
<dbReference type="NCBIfam" id="TIGR02073">
    <property type="entry name" value="PBP_1c"/>
    <property type="match status" value="1"/>
</dbReference>
<dbReference type="RefSeq" id="WP_014002824.1">
    <property type="nucleotide sequence ID" value="NZ_CP005986.1"/>
</dbReference>
<evidence type="ECO:0000313" key="16">
    <source>
        <dbReference type="Proteomes" id="UP000005522"/>
    </source>
</evidence>
<dbReference type="Gene3D" id="1.10.3810.10">
    <property type="entry name" value="Biosynthetic peptidoglycan transglycosylase-like"/>
    <property type="match status" value="1"/>
</dbReference>
<comment type="similarity">
    <text evidence="3">In the N-terminal section; belongs to the glycosyltransferase 51 family.</text>
</comment>
<dbReference type="SUPFAM" id="SSF56601">
    <property type="entry name" value="beta-lactamase/transpeptidase-like"/>
    <property type="match status" value="1"/>
</dbReference>
<dbReference type="GO" id="GO:0006508">
    <property type="term" value="P:proteolysis"/>
    <property type="evidence" value="ECO:0007669"/>
    <property type="project" value="UniProtKB-KW"/>
</dbReference>
<dbReference type="InterPro" id="IPR050396">
    <property type="entry name" value="Glycosyltr_51/Transpeptidase"/>
</dbReference>
<keyword evidence="8 15" id="KW-0378">Hydrolase</keyword>
<proteinExistence type="inferred from homology"/>
<dbReference type="InterPro" id="IPR009647">
    <property type="entry name" value="PBP_C"/>
</dbReference>
<protein>
    <recommendedName>
        <fullName evidence="10">peptidoglycan glycosyltransferase</fullName>
        <ecNumber evidence="10">2.4.99.28</ecNumber>
    </recommendedName>
</protein>
<dbReference type="GO" id="GO:0008658">
    <property type="term" value="F:penicillin binding"/>
    <property type="evidence" value="ECO:0007669"/>
    <property type="project" value="InterPro"/>
</dbReference>
<keyword evidence="7 15" id="KW-0808">Transferase</keyword>
<dbReference type="InterPro" id="IPR036950">
    <property type="entry name" value="PBP_transglycosylase"/>
</dbReference>
<dbReference type="Proteomes" id="UP000005522">
    <property type="component" value="Chromosome"/>
</dbReference>
<evidence type="ECO:0000259" key="12">
    <source>
        <dbReference type="Pfam" id="PF00905"/>
    </source>
</evidence>
<comment type="catalytic activity">
    <reaction evidence="11">
        <text>[GlcNAc-(1-&gt;4)-Mur2Ac(oyl-L-Ala-gamma-D-Glu-L-Lys-D-Ala-D-Ala)](n)-di-trans,octa-cis-undecaprenyl diphosphate + beta-D-GlcNAc-(1-&gt;4)-Mur2Ac(oyl-L-Ala-gamma-D-Glu-L-Lys-D-Ala-D-Ala)-di-trans,octa-cis-undecaprenyl diphosphate = [GlcNAc-(1-&gt;4)-Mur2Ac(oyl-L-Ala-gamma-D-Glu-L-Lys-D-Ala-D-Ala)](n+1)-di-trans,octa-cis-undecaprenyl diphosphate + di-trans,octa-cis-undecaprenyl diphosphate + H(+)</text>
        <dbReference type="Rhea" id="RHEA:23708"/>
        <dbReference type="Rhea" id="RHEA-COMP:9602"/>
        <dbReference type="Rhea" id="RHEA-COMP:9603"/>
        <dbReference type="ChEBI" id="CHEBI:15378"/>
        <dbReference type="ChEBI" id="CHEBI:58405"/>
        <dbReference type="ChEBI" id="CHEBI:60033"/>
        <dbReference type="ChEBI" id="CHEBI:78435"/>
        <dbReference type="EC" id="2.4.99.28"/>
    </reaction>
</comment>
<dbReference type="Gene3D" id="3.40.710.10">
    <property type="entry name" value="DD-peptidase/beta-lactamase superfamily"/>
    <property type="match status" value="1"/>
</dbReference>
<evidence type="ECO:0000256" key="8">
    <source>
        <dbReference type="ARBA" id="ARBA00022801"/>
    </source>
</evidence>
<dbReference type="EMBL" id="CP005986">
    <property type="protein sequence ID" value="AIA54957.1"/>
    <property type="molecule type" value="Genomic_DNA"/>
</dbReference>
<dbReference type="SUPFAM" id="SSF53955">
    <property type="entry name" value="Lysozyme-like"/>
    <property type="match status" value="1"/>
</dbReference>
<dbReference type="InterPro" id="IPR012338">
    <property type="entry name" value="Beta-lactam/transpept-like"/>
</dbReference>
<reference evidence="15 16" key="1">
    <citation type="journal article" date="2009" name="J. Bacteriol.">
        <title>Draft genome sequence of the extremely acidophilic bacterium Acidithiobacillus caldus ATCC 51756 reveals metabolic versatility in the genus Acidithiobacillus.</title>
        <authorList>
            <person name="Valdes J."/>
            <person name="Quatrini R."/>
            <person name="Hallberg K."/>
            <person name="Dopson M."/>
            <person name="Valenzuela P.D."/>
            <person name="Holmes D.S."/>
        </authorList>
    </citation>
    <scope>NUCLEOTIDE SEQUENCE [LARGE SCALE GENOMIC DNA]</scope>
    <source>
        <strain evidence="16">ATCC 51756 / DSM 8584 / KU</strain>
    </source>
</reference>
<dbReference type="AlphaFoldDB" id="A0A059ZYG8"/>
<dbReference type="GO" id="GO:0009252">
    <property type="term" value="P:peptidoglycan biosynthetic process"/>
    <property type="evidence" value="ECO:0007669"/>
    <property type="project" value="UniProtKB-UniPathway"/>
</dbReference>
<dbReference type="EC" id="2.4.99.28" evidence="10"/>
<comment type="similarity">
    <text evidence="2">In the C-terminal section; belongs to the transpeptidase family.</text>
</comment>
<keyword evidence="9" id="KW-0511">Multifunctional enzyme</keyword>
<dbReference type="eggNOG" id="COG4953">
    <property type="taxonomic scope" value="Bacteria"/>
</dbReference>
<dbReference type="GO" id="GO:0030288">
    <property type="term" value="C:outer membrane-bounded periplasmic space"/>
    <property type="evidence" value="ECO:0007669"/>
    <property type="project" value="TreeGrafter"/>
</dbReference>
<evidence type="ECO:0000256" key="11">
    <source>
        <dbReference type="ARBA" id="ARBA00049902"/>
    </source>
</evidence>
<evidence type="ECO:0000259" key="13">
    <source>
        <dbReference type="Pfam" id="PF00912"/>
    </source>
</evidence>
<organism evidence="15 16">
    <name type="scientific">Acidithiobacillus caldus (strain ATCC 51756 / DSM 8584 / KU)</name>
    <dbReference type="NCBI Taxonomy" id="637389"/>
    <lineage>
        <taxon>Bacteria</taxon>
        <taxon>Pseudomonadati</taxon>
        <taxon>Pseudomonadota</taxon>
        <taxon>Acidithiobacillia</taxon>
        <taxon>Acidithiobacillales</taxon>
        <taxon>Acidithiobacillaceae</taxon>
        <taxon>Acidithiobacillus</taxon>
    </lineage>
</organism>
<dbReference type="Pfam" id="PF00912">
    <property type="entry name" value="Transgly"/>
    <property type="match status" value="1"/>
</dbReference>
<dbReference type="InterPro" id="IPR001264">
    <property type="entry name" value="Glyco_trans_51"/>
</dbReference>
<evidence type="ECO:0000256" key="4">
    <source>
        <dbReference type="ARBA" id="ARBA00022645"/>
    </source>
</evidence>
<name>A0A059ZYG8_ACICK</name>
<feature type="domain" description="Penicillin-binding C-terminal" evidence="14">
    <location>
        <begin position="701"/>
        <end position="788"/>
    </location>
</feature>
<feature type="domain" description="Penicillin-binding protein transpeptidase" evidence="12">
    <location>
        <begin position="320"/>
        <end position="540"/>
    </location>
</feature>
<dbReference type="HOGENOM" id="CLU_006354_7_3_6"/>
<sequence>MTERHGHGRWWVMLFLVAALLCGGYVLRHDPLRGTSDLRDWRAQSTLLTDRHGRWLRLTLAQDEQYRLWTPLERIDPRLREAILMKEDRYFYYEPGFNPWSLLRGAYRTYLRHRHPQGGSTITMQLARLLWNIDTRDPRGKLRQIAYALDLELHFSKAQILEAYLNYAPFGRNIQGVGAASRIYFGHGVEGLSLPELLTLAVLPQDPGQRGRIDRDGNAALLAARQRLYAKWREHHPVTAAEDAALRLPMALSSVAQLPYHAPWFVDQVLQEERTRALLRQGGLPSELHTSLDLAMQRIVEGQLHAFVQEQQIKGIRNAAALLVDTRDMGIRALVGSANFFDAAIAGQVNGTLGKRSPGSTLKPFIYALAFDQGVVIPATVLRDVPTAFGPYTPENFDSRFEGPITVTDALIRSRNIPAVDVAARLHHPSFYDFLRAAGITGLAPESHYGLALVLGGGEVTMQELATLYALLNNDGRLRPLSLLAKNGTDQSAGPRLLSPEASYLVLDILRQNPSPLVAPTGQARDLPVAWKTGTSSGFRDAWSVAVFDHYVLVVWVGNFDGTANPALIGAEVAAPLLFRTIYALRASGVGLERAATPMPPPRLRRVDVCLSSGALPTVWCPRRGKSWFIPGVSPIAVDSVYRPIWVDRRSGRAVCPPYDPRRHELRVYAYWPSELRQVFAQAGIPRARPPAPAVCGSAGAAVDGSAPQIRSPLRGLTYLLGPTGGEQTPLHLSADADGDVARLYWFAGSTYLGQSASGQSLEWRPQRPGTYRLRVVDDRGRADSRTVQVALRP</sequence>
<evidence type="ECO:0000256" key="3">
    <source>
        <dbReference type="ARBA" id="ARBA00007739"/>
    </source>
</evidence>
<dbReference type="KEGG" id="acz:Acaty_c1087"/>
<dbReference type="InterPro" id="IPR023346">
    <property type="entry name" value="Lysozyme-like_dom_sf"/>
</dbReference>
<feature type="domain" description="Glycosyl transferase family 51" evidence="13">
    <location>
        <begin position="62"/>
        <end position="215"/>
    </location>
</feature>
<evidence type="ECO:0000313" key="15">
    <source>
        <dbReference type="EMBL" id="AIA54957.1"/>
    </source>
</evidence>
<evidence type="ECO:0000256" key="2">
    <source>
        <dbReference type="ARBA" id="ARBA00007090"/>
    </source>
</evidence>
<evidence type="ECO:0000256" key="7">
    <source>
        <dbReference type="ARBA" id="ARBA00022679"/>
    </source>
</evidence>
<dbReference type="PANTHER" id="PTHR32282:SF15">
    <property type="entry name" value="PENICILLIN-BINDING PROTEIN 1C"/>
    <property type="match status" value="1"/>
</dbReference>
<dbReference type="Pfam" id="PF00905">
    <property type="entry name" value="Transpeptidase"/>
    <property type="match status" value="1"/>
</dbReference>
<dbReference type="InterPro" id="IPR001460">
    <property type="entry name" value="PCN-bd_Tpept"/>
</dbReference>
<dbReference type="GO" id="GO:0008955">
    <property type="term" value="F:peptidoglycan glycosyltransferase activity"/>
    <property type="evidence" value="ECO:0007669"/>
    <property type="project" value="UniProtKB-EC"/>
</dbReference>
<evidence type="ECO:0000256" key="10">
    <source>
        <dbReference type="ARBA" id="ARBA00044770"/>
    </source>
</evidence>
<dbReference type="PANTHER" id="PTHR32282">
    <property type="entry name" value="BINDING PROTEIN TRANSPEPTIDASE, PUTATIVE-RELATED"/>
    <property type="match status" value="1"/>
</dbReference>
<dbReference type="InterPro" id="IPR011815">
    <property type="entry name" value="PBP_1c"/>
</dbReference>